<dbReference type="InterPro" id="IPR036291">
    <property type="entry name" value="NAD(P)-bd_dom_sf"/>
</dbReference>
<dbReference type="PANTHER" id="PTHR21708:SF26">
    <property type="entry name" value="2-DEHYDROPANTOATE 2-REDUCTASE"/>
    <property type="match status" value="1"/>
</dbReference>
<evidence type="ECO:0000259" key="7">
    <source>
        <dbReference type="Pfam" id="PF02558"/>
    </source>
</evidence>
<evidence type="ECO:0000313" key="10">
    <source>
        <dbReference type="Proteomes" id="UP000199630"/>
    </source>
</evidence>
<dbReference type="GO" id="GO:0015940">
    <property type="term" value="P:pantothenate biosynthetic process"/>
    <property type="evidence" value="ECO:0007669"/>
    <property type="project" value="UniProtKB-UniPathway"/>
</dbReference>
<dbReference type="OrthoDB" id="9793586at2"/>
<dbReference type="Gene3D" id="3.40.50.720">
    <property type="entry name" value="NAD(P)-binding Rossmann-like Domain"/>
    <property type="match status" value="1"/>
</dbReference>
<dbReference type="InterPro" id="IPR008927">
    <property type="entry name" value="6-PGluconate_DH-like_C_sf"/>
</dbReference>
<dbReference type="PANTHER" id="PTHR21708">
    <property type="entry name" value="PROBABLE 2-DEHYDROPANTOATE 2-REDUCTASE"/>
    <property type="match status" value="1"/>
</dbReference>
<dbReference type="InterPro" id="IPR013328">
    <property type="entry name" value="6PGD_dom2"/>
</dbReference>
<dbReference type="Pfam" id="PF02558">
    <property type="entry name" value="ApbA"/>
    <property type="match status" value="1"/>
</dbReference>
<dbReference type="Pfam" id="PF08546">
    <property type="entry name" value="ApbA_C"/>
    <property type="match status" value="1"/>
</dbReference>
<dbReference type="STRING" id="588602.SAMN04487991_2057"/>
<feature type="domain" description="Ketopantoate reductase C-terminal" evidence="8">
    <location>
        <begin position="185"/>
        <end position="324"/>
    </location>
</feature>
<keyword evidence="4" id="KW-0566">Pantothenate biosynthesis</keyword>
<dbReference type="InterPro" id="IPR013332">
    <property type="entry name" value="KPR_N"/>
</dbReference>
<comment type="pathway">
    <text evidence="1">Cofactor biosynthesis; (R)-pantothenate biosynthesis; (R)-pantoate from 3-methyl-2-oxobutanoate: step 2/2.</text>
</comment>
<protein>
    <recommendedName>
        <fullName evidence="3">2-dehydropantoate 2-reductase</fullName>
        <ecNumber evidence="2">1.1.1.169</ecNumber>
    </recommendedName>
    <alternativeName>
        <fullName evidence="5">Ketopantoate reductase</fullName>
    </alternativeName>
</protein>
<evidence type="ECO:0000256" key="4">
    <source>
        <dbReference type="ARBA" id="ARBA00022655"/>
    </source>
</evidence>
<gene>
    <name evidence="9" type="ORF">SAMN04487991_2057</name>
</gene>
<dbReference type="GO" id="GO:0008677">
    <property type="term" value="F:2-dehydropantoate 2-reductase activity"/>
    <property type="evidence" value="ECO:0007669"/>
    <property type="project" value="UniProtKB-EC"/>
</dbReference>
<dbReference type="EMBL" id="FORH01000003">
    <property type="protein sequence ID" value="SFJ40508.1"/>
    <property type="molecule type" value="Genomic_DNA"/>
</dbReference>
<keyword evidence="10" id="KW-1185">Reference proteome</keyword>
<feature type="domain" description="Ketopantoate reductase N-terminal" evidence="7">
    <location>
        <begin position="6"/>
        <end position="147"/>
    </location>
</feature>
<dbReference type="Proteomes" id="UP000199630">
    <property type="component" value="Unassembled WGS sequence"/>
</dbReference>
<evidence type="ECO:0000256" key="3">
    <source>
        <dbReference type="ARBA" id="ARBA00019465"/>
    </source>
</evidence>
<dbReference type="InterPro" id="IPR013752">
    <property type="entry name" value="KPA_reductase"/>
</dbReference>
<organism evidence="9 10">
    <name type="scientific">Celeribacter neptunius</name>
    <dbReference type="NCBI Taxonomy" id="588602"/>
    <lineage>
        <taxon>Bacteria</taxon>
        <taxon>Pseudomonadati</taxon>
        <taxon>Pseudomonadota</taxon>
        <taxon>Alphaproteobacteria</taxon>
        <taxon>Rhodobacterales</taxon>
        <taxon>Roseobacteraceae</taxon>
        <taxon>Celeribacter</taxon>
    </lineage>
</organism>
<evidence type="ECO:0000256" key="6">
    <source>
        <dbReference type="ARBA" id="ARBA00048793"/>
    </source>
</evidence>
<evidence type="ECO:0000313" key="9">
    <source>
        <dbReference type="EMBL" id="SFJ40508.1"/>
    </source>
</evidence>
<reference evidence="10" key="1">
    <citation type="submission" date="2016-10" db="EMBL/GenBank/DDBJ databases">
        <authorList>
            <person name="Varghese N."/>
            <person name="Submissions S."/>
        </authorList>
    </citation>
    <scope>NUCLEOTIDE SEQUENCE [LARGE SCALE GENOMIC DNA]</scope>
    <source>
        <strain evidence="10">DSM 26471</strain>
    </source>
</reference>
<evidence type="ECO:0000256" key="2">
    <source>
        <dbReference type="ARBA" id="ARBA00013014"/>
    </source>
</evidence>
<accession>A0A1I3R2D3</accession>
<dbReference type="SUPFAM" id="SSF51735">
    <property type="entry name" value="NAD(P)-binding Rossmann-fold domains"/>
    <property type="match status" value="1"/>
</dbReference>
<dbReference type="UniPathway" id="UPA00028">
    <property type="reaction ID" value="UER00004"/>
</dbReference>
<comment type="catalytic activity">
    <reaction evidence="6">
        <text>(R)-pantoate + NADP(+) = 2-dehydropantoate + NADPH + H(+)</text>
        <dbReference type="Rhea" id="RHEA:16233"/>
        <dbReference type="ChEBI" id="CHEBI:11561"/>
        <dbReference type="ChEBI" id="CHEBI:15378"/>
        <dbReference type="ChEBI" id="CHEBI:15980"/>
        <dbReference type="ChEBI" id="CHEBI:57783"/>
        <dbReference type="ChEBI" id="CHEBI:58349"/>
        <dbReference type="EC" id="1.1.1.169"/>
    </reaction>
</comment>
<sequence>MTQPRIAYLGTGANGAGIAADMTRAGHDVTLIEQWPAHVEAMRAHGIIVEMPGGRSETTEVTVRHLCEVAQLRQSFDLVYLGMKAYDTRWAVELIKPMLAEDGVVIGMQNGMTRDTIASIVGPDRCLGAVIEVTANMYTPGRVDRQSSREESWFALEDSAEVGAERVALAAEVLRAAGTVDVVADIHSAKWMKLAVNAAELVTSALVGLPLMHAAKDPALLNFMLAAGREAVAAAAADGAVLMPILGMPEDVDTSDPAAFADALFGKVLSSFCLPDTETTCLQDWRKGRRNEVHGLNGHVAEVAHKNGLRAPLNELTVAMAERIEAGEMPFDETNRDAMAAALAEHYPELGNLAGLPPHMAGA</sequence>
<proteinExistence type="predicted"/>
<evidence type="ECO:0000259" key="8">
    <source>
        <dbReference type="Pfam" id="PF08546"/>
    </source>
</evidence>
<dbReference type="AlphaFoldDB" id="A0A1I3R2D3"/>
<evidence type="ECO:0000256" key="1">
    <source>
        <dbReference type="ARBA" id="ARBA00004994"/>
    </source>
</evidence>
<dbReference type="SUPFAM" id="SSF48179">
    <property type="entry name" value="6-phosphogluconate dehydrogenase C-terminal domain-like"/>
    <property type="match status" value="1"/>
</dbReference>
<dbReference type="RefSeq" id="WP_090060582.1">
    <property type="nucleotide sequence ID" value="NZ_FORH01000003.1"/>
</dbReference>
<name>A0A1I3R2D3_9RHOB</name>
<evidence type="ECO:0000256" key="5">
    <source>
        <dbReference type="ARBA" id="ARBA00032024"/>
    </source>
</evidence>
<dbReference type="GO" id="GO:0005737">
    <property type="term" value="C:cytoplasm"/>
    <property type="evidence" value="ECO:0007669"/>
    <property type="project" value="TreeGrafter"/>
</dbReference>
<dbReference type="Gene3D" id="1.10.1040.10">
    <property type="entry name" value="N-(1-d-carboxylethyl)-l-norvaline Dehydrogenase, domain 2"/>
    <property type="match status" value="1"/>
</dbReference>
<dbReference type="InterPro" id="IPR051402">
    <property type="entry name" value="KPR-Related"/>
</dbReference>
<dbReference type="EC" id="1.1.1.169" evidence="2"/>